<protein>
    <recommendedName>
        <fullName evidence="1">F-box domain-containing protein</fullName>
    </recommendedName>
</protein>
<dbReference type="PANTHER" id="PTHR31293:SF12">
    <property type="entry name" value="RNI-LIKE SUPERFAMILY PROTEIN"/>
    <property type="match status" value="1"/>
</dbReference>
<proteinExistence type="predicted"/>
<comment type="caution">
    <text evidence="2">The sequence shown here is derived from an EMBL/GenBank/DDBJ whole genome shotgun (WGS) entry which is preliminary data.</text>
</comment>
<dbReference type="InterPro" id="IPR001810">
    <property type="entry name" value="F-box_dom"/>
</dbReference>
<dbReference type="Pfam" id="PF00646">
    <property type="entry name" value="F-box"/>
    <property type="match status" value="1"/>
</dbReference>
<name>A0A835HME7_9MAGN</name>
<dbReference type="InterPro" id="IPR036047">
    <property type="entry name" value="F-box-like_dom_sf"/>
</dbReference>
<dbReference type="EMBL" id="JADFTS010000006">
    <property type="protein sequence ID" value="KAF9600708.1"/>
    <property type="molecule type" value="Genomic_DNA"/>
</dbReference>
<dbReference type="SUPFAM" id="SSF81383">
    <property type="entry name" value="F-box domain"/>
    <property type="match status" value="1"/>
</dbReference>
<evidence type="ECO:0000313" key="3">
    <source>
        <dbReference type="Proteomes" id="UP000631114"/>
    </source>
</evidence>
<sequence>MKKNKSNTTRDRISALPDDVIHTIFSSMDMKKVIQTSILAKRWRYLCMSTPYINFRFHLETCKKGKKIARARFVNFVDRFLYIREDTNIHKFSLQCEIVLRPCGIHTWLIAAIRRNVQELSLELESNEDYFELPSNLFTSDIKVMKLEPSVNFQFVLPSTFCSTAEITSLEMRRVIHPDGDSNGDVVLIRFAVLKNQIIGSCFWRYLNVLSVSTPLLEMLEVVHLFDPRNKPIKLNLCTPKLKSFIYTDLYGEYNLGNLAAVFIRALYEESECEEYTIGCSIYF</sequence>
<dbReference type="InterPro" id="IPR055294">
    <property type="entry name" value="FBL60-like"/>
</dbReference>
<dbReference type="PANTHER" id="PTHR31293">
    <property type="entry name" value="RNI-LIKE SUPERFAMILY PROTEIN"/>
    <property type="match status" value="1"/>
</dbReference>
<feature type="domain" description="F-box" evidence="1">
    <location>
        <begin position="10"/>
        <end position="46"/>
    </location>
</feature>
<keyword evidence="3" id="KW-1185">Reference proteome</keyword>
<evidence type="ECO:0000313" key="2">
    <source>
        <dbReference type="EMBL" id="KAF9600708.1"/>
    </source>
</evidence>
<dbReference type="AlphaFoldDB" id="A0A835HME7"/>
<dbReference type="OrthoDB" id="594804at2759"/>
<dbReference type="Gene3D" id="1.20.1280.50">
    <property type="match status" value="1"/>
</dbReference>
<dbReference type="Proteomes" id="UP000631114">
    <property type="component" value="Unassembled WGS sequence"/>
</dbReference>
<evidence type="ECO:0000259" key="1">
    <source>
        <dbReference type="PROSITE" id="PS50181"/>
    </source>
</evidence>
<organism evidence="2 3">
    <name type="scientific">Coptis chinensis</name>
    <dbReference type="NCBI Taxonomy" id="261450"/>
    <lineage>
        <taxon>Eukaryota</taxon>
        <taxon>Viridiplantae</taxon>
        <taxon>Streptophyta</taxon>
        <taxon>Embryophyta</taxon>
        <taxon>Tracheophyta</taxon>
        <taxon>Spermatophyta</taxon>
        <taxon>Magnoliopsida</taxon>
        <taxon>Ranunculales</taxon>
        <taxon>Ranunculaceae</taxon>
        <taxon>Coptidoideae</taxon>
        <taxon>Coptis</taxon>
    </lineage>
</organism>
<gene>
    <name evidence="2" type="ORF">IFM89_011379</name>
</gene>
<reference evidence="2 3" key="1">
    <citation type="submission" date="2020-10" db="EMBL/GenBank/DDBJ databases">
        <title>The Coptis chinensis genome and diversification of protoberbering-type alkaloids.</title>
        <authorList>
            <person name="Wang B."/>
            <person name="Shu S."/>
            <person name="Song C."/>
            <person name="Liu Y."/>
        </authorList>
    </citation>
    <scope>NUCLEOTIDE SEQUENCE [LARGE SCALE GENOMIC DNA]</scope>
    <source>
        <strain evidence="2">HL-2020</strain>
        <tissue evidence="2">Leaf</tissue>
    </source>
</reference>
<accession>A0A835HME7</accession>
<dbReference type="PROSITE" id="PS50181">
    <property type="entry name" value="FBOX"/>
    <property type="match status" value="1"/>
</dbReference>